<reference evidence="4" key="1">
    <citation type="submission" date="2023-09" db="UniProtKB">
        <authorList>
            <consortium name="Ensembl"/>
        </authorList>
    </citation>
    <scope>IDENTIFICATION</scope>
</reference>
<feature type="transmembrane region" description="Helical" evidence="1">
    <location>
        <begin position="25"/>
        <end position="43"/>
    </location>
</feature>
<evidence type="ECO:0000313" key="4">
    <source>
        <dbReference type="Ensembl" id="ENSSPAP00000029462.1"/>
    </source>
</evidence>
<dbReference type="GO" id="GO:0046983">
    <property type="term" value="F:protein dimerization activity"/>
    <property type="evidence" value="ECO:0007669"/>
    <property type="project" value="InterPro"/>
</dbReference>
<dbReference type="STRING" id="144197.ENSSPAP00000029462"/>
<organism evidence="4">
    <name type="scientific">Stegastes partitus</name>
    <name type="common">bicolor damselfish</name>
    <dbReference type="NCBI Taxonomy" id="144197"/>
    <lineage>
        <taxon>Eukaryota</taxon>
        <taxon>Metazoa</taxon>
        <taxon>Chordata</taxon>
        <taxon>Craniata</taxon>
        <taxon>Vertebrata</taxon>
        <taxon>Euteleostomi</taxon>
        <taxon>Actinopterygii</taxon>
        <taxon>Neopterygii</taxon>
        <taxon>Teleostei</taxon>
        <taxon>Neoteleostei</taxon>
        <taxon>Acanthomorphata</taxon>
        <taxon>Ovalentaria</taxon>
        <taxon>Pomacentridae</taxon>
        <taxon>Stegastes</taxon>
    </lineage>
</organism>
<dbReference type="PANTHER" id="PTHR45749">
    <property type="match status" value="1"/>
</dbReference>
<evidence type="ECO:0008006" key="5">
    <source>
        <dbReference type="Google" id="ProtNLM"/>
    </source>
</evidence>
<evidence type="ECO:0000259" key="3">
    <source>
        <dbReference type="Pfam" id="PF14291"/>
    </source>
</evidence>
<keyword evidence="1" id="KW-0812">Transmembrane</keyword>
<sequence>MLLHNYHCSIFTMSYPIFDIACEDLFYRLILLLLFILFLFFFTDISQTRRGHRESEGSGNKGNFLAILELIAKHDPLVKQKMGHGNAKYTSHIIQNEIIEVLADMVRSNIVMEAKESAAFSILVDETKDLKKQEQISLVLRYYYKGIVHESFMHFEHADKLDAAGLTEKIVNSLHKYGLEFREHLVGQGYDGASVMSGRHNGVSARIKSLAQQAFYVHCNAHCLNLVIVDTVKAVPEASCFFSLMQQLYTFLSGSYVHQKWQDIQRTMFHDQPRELSKLSDVRWACRFYACRNLMDRLPAVLRVLDEINGENNGDRCVEACGLSGQVDLNFVGILVIFCRILRDAKFLSDMLQSPSLDLARAVDLIEALQNTFEQYRNKTFFGELWTEALKIAQQCNINTESISKRLPKISSALHESVVTSTIGQTNRDKDKESFCSTVFYPILDTLRAELERRFSKTNCDIMKGIQALNPKSNSFLKETPLFCLGSIYNTNLDDLKHELHQAKRILDRKKATGMKDINSLLEFTVFLEPFSEVFYELFRLCKIAVALPISTAACERSFSALKLIKNHLRTTMSNDRLSDLGMLSVESNRAKALDMDEFIQLFASRHGNRKIQLF</sequence>
<evidence type="ECO:0000259" key="2">
    <source>
        <dbReference type="Pfam" id="PF05699"/>
    </source>
</evidence>
<keyword evidence="1" id="KW-1133">Transmembrane helix</keyword>
<dbReference type="GeneTree" id="ENSGT00940000154356"/>
<dbReference type="SUPFAM" id="SSF53098">
    <property type="entry name" value="Ribonuclease H-like"/>
    <property type="match status" value="1"/>
</dbReference>
<feature type="domain" description="HAT C-terminal dimerisation" evidence="2">
    <location>
        <begin position="520"/>
        <end position="589"/>
    </location>
</feature>
<dbReference type="PANTHER" id="PTHR45749:SF37">
    <property type="entry name" value="OS05G0311600 PROTEIN"/>
    <property type="match status" value="1"/>
</dbReference>
<proteinExistence type="predicted"/>
<accession>A0A3B5BLR4</accession>
<dbReference type="InterPro" id="IPR012337">
    <property type="entry name" value="RNaseH-like_sf"/>
</dbReference>
<name>A0A3B5BLR4_9TELE</name>
<dbReference type="Pfam" id="PF05699">
    <property type="entry name" value="Dimer_Tnp_hAT"/>
    <property type="match status" value="1"/>
</dbReference>
<dbReference type="InterPro" id="IPR008906">
    <property type="entry name" value="HATC_C_dom"/>
</dbReference>
<feature type="domain" description="DUF4371" evidence="3">
    <location>
        <begin position="49"/>
        <end position="202"/>
    </location>
</feature>
<keyword evidence="1" id="KW-0472">Membrane</keyword>
<dbReference type="Ensembl" id="ENSSPAT00000029931.1">
    <property type="protein sequence ID" value="ENSSPAP00000029462.1"/>
    <property type="gene ID" value="ENSSPAG00000022152.1"/>
</dbReference>
<protein>
    <recommendedName>
        <fullName evidence="5">HAT C-terminal dimerisation domain-containing protein</fullName>
    </recommendedName>
</protein>
<dbReference type="AlphaFoldDB" id="A0A3B5BLR4"/>
<evidence type="ECO:0000256" key="1">
    <source>
        <dbReference type="SAM" id="Phobius"/>
    </source>
</evidence>
<dbReference type="Pfam" id="PF14291">
    <property type="entry name" value="DUF4371"/>
    <property type="match status" value="1"/>
</dbReference>
<dbReference type="InterPro" id="IPR025398">
    <property type="entry name" value="DUF4371"/>
</dbReference>